<feature type="region of interest" description="Disordered" evidence="2">
    <location>
        <begin position="684"/>
        <end position="703"/>
    </location>
</feature>
<feature type="repeat" description="WD" evidence="1">
    <location>
        <begin position="740"/>
        <end position="770"/>
    </location>
</feature>
<organism evidence="4 5">
    <name type="scientific">Symbiodinium microadriaticum</name>
    <name type="common">Dinoflagellate</name>
    <name type="synonym">Zooxanthella microadriatica</name>
    <dbReference type="NCBI Taxonomy" id="2951"/>
    <lineage>
        <taxon>Eukaryota</taxon>
        <taxon>Sar</taxon>
        <taxon>Alveolata</taxon>
        <taxon>Dinophyceae</taxon>
        <taxon>Suessiales</taxon>
        <taxon>Symbiodiniaceae</taxon>
        <taxon>Symbiodinium</taxon>
    </lineage>
</organism>
<dbReference type="InterPro" id="IPR040684">
    <property type="entry name" value="HMUDK_hel"/>
</dbReference>
<dbReference type="SUPFAM" id="SSF50978">
    <property type="entry name" value="WD40 repeat-like"/>
    <property type="match status" value="1"/>
</dbReference>
<dbReference type="InterPro" id="IPR015943">
    <property type="entry name" value="WD40/YVTN_repeat-like_dom_sf"/>
</dbReference>
<proteinExistence type="predicted"/>
<dbReference type="PROSITE" id="PS50082">
    <property type="entry name" value="WD_REPEATS_2"/>
    <property type="match status" value="3"/>
</dbReference>
<dbReference type="Gene3D" id="2.130.10.10">
    <property type="entry name" value="YVTN repeat-like/Quinoprotein amine dehydrogenase"/>
    <property type="match status" value="2"/>
</dbReference>
<evidence type="ECO:0000256" key="2">
    <source>
        <dbReference type="SAM" id="MobiDB-lite"/>
    </source>
</evidence>
<feature type="repeat" description="WD" evidence="1">
    <location>
        <begin position="509"/>
        <end position="542"/>
    </location>
</feature>
<keyword evidence="1" id="KW-0853">WD repeat</keyword>
<dbReference type="InterPro" id="IPR042453">
    <property type="entry name" value="WDR53"/>
</dbReference>
<evidence type="ECO:0000313" key="4">
    <source>
        <dbReference type="EMBL" id="OLP87491.1"/>
    </source>
</evidence>
<keyword evidence="5" id="KW-1185">Reference proteome</keyword>
<dbReference type="InterPro" id="IPR001680">
    <property type="entry name" value="WD40_rpt"/>
</dbReference>
<dbReference type="Proteomes" id="UP000186817">
    <property type="component" value="Unassembled WGS sequence"/>
</dbReference>
<dbReference type="Pfam" id="PF18723">
    <property type="entry name" value="HMUDK_hel"/>
    <property type="match status" value="1"/>
</dbReference>
<dbReference type="AlphaFoldDB" id="A0A1Q9CX39"/>
<dbReference type="PANTHER" id="PTHR44666">
    <property type="entry name" value="WD REPEAT-CONTAINING PROTEIN 53"/>
    <property type="match status" value="1"/>
</dbReference>
<accession>A0A1Q9CX39</accession>
<comment type="caution">
    <text evidence="4">The sequence shown here is derived from an EMBL/GenBank/DDBJ whole genome shotgun (WGS) entry which is preliminary data.</text>
</comment>
<evidence type="ECO:0000313" key="5">
    <source>
        <dbReference type="Proteomes" id="UP000186817"/>
    </source>
</evidence>
<dbReference type="OrthoDB" id="2161379at2759"/>
<feature type="region of interest" description="Disordered" evidence="2">
    <location>
        <begin position="1"/>
        <end position="56"/>
    </location>
</feature>
<dbReference type="PROSITE" id="PS50294">
    <property type="entry name" value="WD_REPEATS_REGION"/>
    <property type="match status" value="1"/>
</dbReference>
<feature type="repeat" description="WD" evidence="1">
    <location>
        <begin position="644"/>
        <end position="677"/>
    </location>
</feature>
<dbReference type="PANTHER" id="PTHR44666:SF1">
    <property type="entry name" value="WD REPEAT-CONTAINING PROTEIN 53"/>
    <property type="match status" value="1"/>
</dbReference>
<evidence type="ECO:0000256" key="1">
    <source>
        <dbReference type="PROSITE-ProRule" id="PRU00221"/>
    </source>
</evidence>
<evidence type="ECO:0000259" key="3">
    <source>
        <dbReference type="Pfam" id="PF18723"/>
    </source>
</evidence>
<feature type="domain" description="5-hmdU DNA kinase helical" evidence="3">
    <location>
        <begin position="80"/>
        <end position="133"/>
    </location>
</feature>
<protein>
    <submittedName>
        <fullName evidence="4">WD repeat-containing protein 53</fullName>
    </submittedName>
</protein>
<name>A0A1Q9CX39_SYMMI</name>
<feature type="compositionally biased region" description="Basic and acidic residues" evidence="2">
    <location>
        <begin position="34"/>
        <end position="44"/>
    </location>
</feature>
<dbReference type="Pfam" id="PF00400">
    <property type="entry name" value="WD40"/>
    <property type="match status" value="3"/>
</dbReference>
<gene>
    <name evidence="4" type="primary">Wdr53</name>
    <name evidence="4" type="ORF">AK812_SmicGene31279</name>
</gene>
<dbReference type="SMART" id="SM00320">
    <property type="entry name" value="WD40"/>
    <property type="match status" value="5"/>
</dbReference>
<reference evidence="4 5" key="1">
    <citation type="submission" date="2016-02" db="EMBL/GenBank/DDBJ databases">
        <title>Genome analysis of coral dinoflagellate symbionts highlights evolutionary adaptations to a symbiotic lifestyle.</title>
        <authorList>
            <person name="Aranda M."/>
            <person name="Li Y."/>
            <person name="Liew Y.J."/>
            <person name="Baumgarten S."/>
            <person name="Simakov O."/>
            <person name="Wilson M."/>
            <person name="Piel J."/>
            <person name="Ashoor H."/>
            <person name="Bougouffa S."/>
            <person name="Bajic V.B."/>
            <person name="Ryu T."/>
            <person name="Ravasi T."/>
            <person name="Bayer T."/>
            <person name="Micklem G."/>
            <person name="Kim H."/>
            <person name="Bhak J."/>
            <person name="Lajeunesse T.C."/>
            <person name="Voolstra C.R."/>
        </authorList>
    </citation>
    <scope>NUCLEOTIDE SEQUENCE [LARGE SCALE GENOMIC DNA]</scope>
    <source>
        <strain evidence="4 5">CCMP2467</strain>
    </source>
</reference>
<sequence length="810" mass="88723">MGPECGVKGTNEYNPLKHQRTVFIERREKHKDKKDKDKKDKEGPEAAFVGRKAPEPEEVTAKDIMPQPGQALQDFGFPATVDGFFLFMRERERIRLRRESSQPYPWTDDKVLRHLRVRNVKKEHDRTSMLIRRLLLPLDDKWHSSTSRQQKRAVVREYVLSLGLWRRFGSANFINRAGLVAGDATPEELCAKAVSVALDLWKNGVHSCSDAYGPASRAHAAELYAWLGEEASKHLAVALKLHPRHMQQMTKSLVTDAGLVIVSSGFLQVLNENGKAFRSLSEKADELADTVVEQGPVRFQQLVQLLGAADGHGVSNGVYAAEIVRDLLSTPIFSGGGCLDIDHWVPLDRPTRCCLDRLAQRPRKTEVPNEVLLEELLAIYGRRHQLWPASIEDMPSVDLQLVDLRAQLAEFERYQRMVDNWQSAAVPPGCLSWSASRHLAALATVSVETRLSPSAPKRCKHWDAVAVDELPEMGLPTASNSRNVLVNGPAHMAGYAVAAEPPRLRRAHLKGHKDAVLCLCADASGRLASGGAEGTCRLWDLRCEGSRRSVRAAILPGEVSSVAISSAREHLLLAAVGPAVYGFDLRSEKVILQAADKVTPLAKDDINQVAVDASGHLAAVAEDSGAVHLLDLNTWRVDKILGGKNGHENICSAVAWKPGREWTLASGGLDAAVVIWQRSGRGRKVQMQPDAGEESATSTGGPQLLNPPFVHSIAYAPDGETLAAGLGDGTVVLVGSDQRLRGHLAAVAQVLYTPAGLVSAGNDRQVLLWSGSEPRLRWQHPEKMNWMAWHQDSLFVADLGPSITVYEGLA</sequence>
<dbReference type="InterPro" id="IPR036322">
    <property type="entry name" value="WD40_repeat_dom_sf"/>
</dbReference>
<dbReference type="EMBL" id="LSRX01000858">
    <property type="protein sequence ID" value="OLP87491.1"/>
    <property type="molecule type" value="Genomic_DNA"/>
</dbReference>